<protein>
    <submittedName>
        <fullName evidence="1">Phytanoyl-CoA dioxygenase family protein</fullName>
    </submittedName>
</protein>
<dbReference type="SUPFAM" id="SSF51197">
    <property type="entry name" value="Clavaminate synthase-like"/>
    <property type="match status" value="1"/>
</dbReference>
<keyword evidence="1" id="KW-0223">Dioxygenase</keyword>
<reference evidence="1" key="1">
    <citation type="submission" date="2022-05" db="EMBL/GenBank/DDBJ databases">
        <authorList>
            <person name="Tuo L."/>
        </authorList>
    </citation>
    <scope>NUCLEOTIDE SEQUENCE</scope>
    <source>
        <strain evidence="1">BSK12Z-4</strain>
    </source>
</reference>
<comment type="caution">
    <text evidence="1">The sequence shown here is derived from an EMBL/GenBank/DDBJ whole genome shotgun (WGS) entry which is preliminary data.</text>
</comment>
<proteinExistence type="predicted"/>
<name>A0A9X2DBB3_9ACTN</name>
<organism evidence="1 2">
    <name type="scientific">Nocardioides bruguierae</name>
    <dbReference type="NCBI Taxonomy" id="2945102"/>
    <lineage>
        <taxon>Bacteria</taxon>
        <taxon>Bacillati</taxon>
        <taxon>Actinomycetota</taxon>
        <taxon>Actinomycetes</taxon>
        <taxon>Propionibacteriales</taxon>
        <taxon>Nocardioidaceae</taxon>
        <taxon>Nocardioides</taxon>
    </lineage>
</organism>
<dbReference type="InterPro" id="IPR008775">
    <property type="entry name" value="Phytyl_CoA_dOase-like"/>
</dbReference>
<dbReference type="GO" id="GO:0016706">
    <property type="term" value="F:2-oxoglutarate-dependent dioxygenase activity"/>
    <property type="evidence" value="ECO:0007669"/>
    <property type="project" value="UniProtKB-ARBA"/>
</dbReference>
<dbReference type="Proteomes" id="UP001139485">
    <property type="component" value="Unassembled WGS sequence"/>
</dbReference>
<dbReference type="AlphaFoldDB" id="A0A9X2DBB3"/>
<dbReference type="Gene3D" id="2.60.120.620">
    <property type="entry name" value="q2cbj1_9rhob like domain"/>
    <property type="match status" value="1"/>
</dbReference>
<dbReference type="RefSeq" id="WP_250828804.1">
    <property type="nucleotide sequence ID" value="NZ_JAMOIL010000041.1"/>
</dbReference>
<evidence type="ECO:0000313" key="2">
    <source>
        <dbReference type="Proteomes" id="UP001139485"/>
    </source>
</evidence>
<dbReference type="GO" id="GO:0005506">
    <property type="term" value="F:iron ion binding"/>
    <property type="evidence" value="ECO:0007669"/>
    <property type="project" value="UniProtKB-ARBA"/>
</dbReference>
<accession>A0A9X2DBB3</accession>
<keyword evidence="2" id="KW-1185">Reference proteome</keyword>
<evidence type="ECO:0000313" key="1">
    <source>
        <dbReference type="EMBL" id="MCM0622621.1"/>
    </source>
</evidence>
<sequence>MTIVVNQDRKPSFEGDGSQLLGEVLETRDVDLINRWFDEMESSGNVPAGYEPEFEAEGGRLRKLRRLLWMNEEVFGPVLCKSGFCEEALERIGPSAVVVFSAAFLKPGQVGTAVAPHQDQALWRRTYPKAFSFWVALSDVSPDNGGLHGYLGQRRTEVVEHRSDAEHAWHPTLSWCRDELGERYEFNLAPGEAAMWDSFFVHGSGANTSPVDRRGMVFVATEGGQEWLEQEDSVLVTDILARWAGAGEKEPVS</sequence>
<dbReference type="EMBL" id="JAMOIL010000041">
    <property type="protein sequence ID" value="MCM0622621.1"/>
    <property type="molecule type" value="Genomic_DNA"/>
</dbReference>
<dbReference type="PANTHER" id="PTHR20883">
    <property type="entry name" value="PHYTANOYL-COA DIOXYGENASE DOMAIN CONTAINING 1"/>
    <property type="match status" value="1"/>
</dbReference>
<keyword evidence="1" id="KW-0560">Oxidoreductase</keyword>
<dbReference type="Pfam" id="PF05721">
    <property type="entry name" value="PhyH"/>
    <property type="match status" value="1"/>
</dbReference>
<gene>
    <name evidence="1" type="ORF">M8330_20230</name>
</gene>
<dbReference type="PANTHER" id="PTHR20883:SF48">
    <property type="entry name" value="ECTOINE DIOXYGENASE"/>
    <property type="match status" value="1"/>
</dbReference>